<gene>
    <name evidence="1" type="ORF">ACFSAH_17200</name>
</gene>
<reference evidence="2" key="1">
    <citation type="journal article" date="2019" name="Int. J. Syst. Evol. Microbiol.">
        <title>The Global Catalogue of Microorganisms (GCM) 10K type strain sequencing project: providing services to taxonomists for standard genome sequencing and annotation.</title>
        <authorList>
            <consortium name="The Broad Institute Genomics Platform"/>
            <consortium name="The Broad Institute Genome Sequencing Center for Infectious Disease"/>
            <person name="Wu L."/>
            <person name="Ma J."/>
        </authorList>
    </citation>
    <scope>NUCLEOTIDE SEQUENCE [LARGE SCALE GENOMIC DNA]</scope>
    <source>
        <strain evidence="2">CCUG 53762</strain>
    </source>
</reference>
<accession>A0ABW4IFU4</accession>
<proteinExistence type="predicted"/>
<dbReference type="Proteomes" id="UP001597118">
    <property type="component" value="Unassembled WGS sequence"/>
</dbReference>
<organism evidence="1 2">
    <name type="scientific">Pseudopedobacter beijingensis</name>
    <dbReference type="NCBI Taxonomy" id="1207056"/>
    <lineage>
        <taxon>Bacteria</taxon>
        <taxon>Pseudomonadati</taxon>
        <taxon>Bacteroidota</taxon>
        <taxon>Sphingobacteriia</taxon>
        <taxon>Sphingobacteriales</taxon>
        <taxon>Sphingobacteriaceae</taxon>
        <taxon>Pseudopedobacter</taxon>
    </lineage>
</organism>
<name>A0ABW4IFU4_9SPHI</name>
<sequence>MGHFTFALKYEGIELYLLKKLFEKLDADALAISIAGEPTGQYRRKIWFLYEWLMGTSLNLRDVNSGNYTDLVDTTIQYGCMKFVENSKRHRIRNNLPGTRDFCPMVRRTPLLDKYMLCITVSSEQS</sequence>
<protein>
    <submittedName>
        <fullName evidence="1">Uncharacterized protein</fullName>
    </submittedName>
</protein>
<keyword evidence="2" id="KW-1185">Reference proteome</keyword>
<evidence type="ECO:0000313" key="2">
    <source>
        <dbReference type="Proteomes" id="UP001597118"/>
    </source>
</evidence>
<dbReference type="RefSeq" id="WP_379663983.1">
    <property type="nucleotide sequence ID" value="NZ_JBHUDG010000049.1"/>
</dbReference>
<comment type="caution">
    <text evidence="1">The sequence shown here is derived from an EMBL/GenBank/DDBJ whole genome shotgun (WGS) entry which is preliminary data.</text>
</comment>
<evidence type="ECO:0000313" key="1">
    <source>
        <dbReference type="EMBL" id="MFD1631615.1"/>
    </source>
</evidence>
<dbReference type="EMBL" id="JBHUDG010000049">
    <property type="protein sequence ID" value="MFD1631615.1"/>
    <property type="molecule type" value="Genomic_DNA"/>
</dbReference>